<accession>J9FDQ2</accession>
<evidence type="ECO:0000256" key="1">
    <source>
        <dbReference type="ARBA" id="ARBA00000707"/>
    </source>
</evidence>
<dbReference type="InterPro" id="IPR028889">
    <property type="entry name" value="USP"/>
</dbReference>
<evidence type="ECO:0000313" key="7">
    <source>
        <dbReference type="EMBL" id="EJW85504.1"/>
    </source>
</evidence>
<dbReference type="EMBL" id="ADBV01001115">
    <property type="protein sequence ID" value="EJW85504.1"/>
    <property type="molecule type" value="Genomic_DNA"/>
</dbReference>
<keyword evidence="4 5" id="KW-0378">Hydrolase</keyword>
<dbReference type="EC" id="3.4.19.12" evidence="5"/>
<dbReference type="InterPro" id="IPR050164">
    <property type="entry name" value="Peptidase_C19"/>
</dbReference>
<dbReference type="GO" id="GO:0004843">
    <property type="term" value="F:cysteine-type deubiquitinase activity"/>
    <property type="evidence" value="ECO:0007669"/>
    <property type="project" value="UniProtKB-UniRule"/>
</dbReference>
<dbReference type="GO" id="GO:0005829">
    <property type="term" value="C:cytosol"/>
    <property type="evidence" value="ECO:0007669"/>
    <property type="project" value="TreeGrafter"/>
</dbReference>
<dbReference type="CDD" id="cd02663">
    <property type="entry name" value="Peptidase_C19G"/>
    <property type="match status" value="1"/>
</dbReference>
<dbReference type="PROSITE" id="PS00972">
    <property type="entry name" value="USP_1"/>
    <property type="match status" value="1"/>
</dbReference>
<dbReference type="PROSITE" id="PS00973">
    <property type="entry name" value="USP_2"/>
    <property type="match status" value="1"/>
</dbReference>
<evidence type="ECO:0000256" key="4">
    <source>
        <dbReference type="ARBA" id="ARBA00022801"/>
    </source>
</evidence>
<evidence type="ECO:0000256" key="5">
    <source>
        <dbReference type="RuleBase" id="RU366025"/>
    </source>
</evidence>
<keyword evidence="5" id="KW-0788">Thiol protease</keyword>
<evidence type="ECO:0000256" key="3">
    <source>
        <dbReference type="ARBA" id="ARBA00022670"/>
    </source>
</evidence>
<dbReference type="Proteomes" id="UP000004810">
    <property type="component" value="Unassembled WGS sequence"/>
</dbReference>
<proteinExistence type="inferred from homology"/>
<dbReference type="FunFam" id="3.90.70.10:FF:000112">
    <property type="entry name" value="Ubiquitin carboxyl-terminal hydrolase"/>
    <property type="match status" value="1"/>
</dbReference>
<evidence type="ECO:0000256" key="2">
    <source>
        <dbReference type="ARBA" id="ARBA00009085"/>
    </source>
</evidence>
<dbReference type="PANTHER" id="PTHR24006">
    <property type="entry name" value="UBIQUITIN CARBOXYL-TERMINAL HYDROLASE"/>
    <property type="match status" value="1"/>
</dbReference>
<feature type="domain" description="USP" evidence="6">
    <location>
        <begin position="37"/>
        <end position="411"/>
    </location>
</feature>
<protein>
    <recommendedName>
        <fullName evidence="5">Ubiquitin carboxyl-terminal hydrolase</fullName>
        <ecNumber evidence="5">3.4.19.12</ecNumber>
    </recommendedName>
</protein>
<dbReference type="AlphaFoldDB" id="J9FDQ2"/>
<comment type="caution">
    <text evidence="7">The sequence shown here is derived from an EMBL/GenBank/DDBJ whole genome shotgun (WGS) entry which is preliminary data.</text>
</comment>
<gene>
    <name evidence="7" type="ORF">WUBG_03580</name>
</gene>
<dbReference type="Gene3D" id="3.90.70.10">
    <property type="entry name" value="Cysteine proteinases"/>
    <property type="match status" value="1"/>
</dbReference>
<dbReference type="GO" id="GO:0060255">
    <property type="term" value="P:regulation of macromolecule metabolic process"/>
    <property type="evidence" value="ECO:0007669"/>
    <property type="project" value="UniProtKB-ARBA"/>
</dbReference>
<dbReference type="Pfam" id="PF00443">
    <property type="entry name" value="UCH"/>
    <property type="match status" value="1"/>
</dbReference>
<dbReference type="InterPro" id="IPR001394">
    <property type="entry name" value="Peptidase_C19_UCH"/>
</dbReference>
<dbReference type="GO" id="GO:0016579">
    <property type="term" value="P:protein deubiquitination"/>
    <property type="evidence" value="ECO:0007669"/>
    <property type="project" value="InterPro"/>
</dbReference>
<organism evidence="7 8">
    <name type="scientific">Wuchereria bancrofti</name>
    <dbReference type="NCBI Taxonomy" id="6293"/>
    <lineage>
        <taxon>Eukaryota</taxon>
        <taxon>Metazoa</taxon>
        <taxon>Ecdysozoa</taxon>
        <taxon>Nematoda</taxon>
        <taxon>Chromadorea</taxon>
        <taxon>Rhabditida</taxon>
        <taxon>Spirurina</taxon>
        <taxon>Spiruromorpha</taxon>
        <taxon>Filarioidea</taxon>
        <taxon>Onchocercidae</taxon>
        <taxon>Wuchereria</taxon>
    </lineage>
</organism>
<dbReference type="GO" id="GO:0006508">
    <property type="term" value="P:proteolysis"/>
    <property type="evidence" value="ECO:0007669"/>
    <property type="project" value="UniProtKB-KW"/>
</dbReference>
<keyword evidence="3 5" id="KW-0645">Protease</keyword>
<reference evidence="8" key="1">
    <citation type="submission" date="2012-08" db="EMBL/GenBank/DDBJ databases">
        <title>The Genome Sequence of Wuchereria bancrofti.</title>
        <authorList>
            <person name="Nutman T.B."/>
            <person name="Fink D.L."/>
            <person name="Russ C."/>
            <person name="Young S."/>
            <person name="Zeng Q."/>
            <person name="Koehrsen M."/>
            <person name="Alvarado L."/>
            <person name="Berlin A."/>
            <person name="Chapman S.B."/>
            <person name="Chen Z."/>
            <person name="Freedman E."/>
            <person name="Gellesch M."/>
            <person name="Goldberg J."/>
            <person name="Griggs A."/>
            <person name="Gujja S."/>
            <person name="Heilman E.R."/>
            <person name="Heiman D."/>
            <person name="Hepburn T."/>
            <person name="Howarth C."/>
            <person name="Jen D."/>
            <person name="Larson L."/>
            <person name="Lewis B."/>
            <person name="Mehta T."/>
            <person name="Park D."/>
            <person name="Pearson M."/>
            <person name="Roberts A."/>
            <person name="Saif S."/>
            <person name="Shea T."/>
            <person name="Shenoy N."/>
            <person name="Sisk P."/>
            <person name="Stolte C."/>
            <person name="Sykes S."/>
            <person name="Walk T."/>
            <person name="White J."/>
            <person name="Yandava C."/>
            <person name="Haas B."/>
            <person name="Henn M.R."/>
            <person name="Nusbaum C."/>
            <person name="Birren B."/>
        </authorList>
    </citation>
    <scope>NUCLEOTIDE SEQUENCE [LARGE SCALE GENOMIC DNA]</scope>
    <source>
        <strain evidence="8">NA</strain>
    </source>
</reference>
<evidence type="ECO:0000313" key="8">
    <source>
        <dbReference type="Proteomes" id="UP000004810"/>
    </source>
</evidence>
<keyword evidence="5" id="KW-0833">Ubl conjugation pathway</keyword>
<dbReference type="InterPro" id="IPR038765">
    <property type="entry name" value="Papain-like_cys_pep_sf"/>
</dbReference>
<dbReference type="PANTHER" id="PTHR24006:SF733">
    <property type="entry name" value="RE52890P"/>
    <property type="match status" value="1"/>
</dbReference>
<name>J9FDQ2_WUCBA</name>
<dbReference type="PROSITE" id="PS50235">
    <property type="entry name" value="USP_3"/>
    <property type="match status" value="1"/>
</dbReference>
<dbReference type="InterPro" id="IPR018200">
    <property type="entry name" value="USP_CS"/>
</dbReference>
<evidence type="ECO:0000259" key="6">
    <source>
        <dbReference type="PROSITE" id="PS50235"/>
    </source>
</evidence>
<dbReference type="SUPFAM" id="SSF54001">
    <property type="entry name" value="Cysteine proteinases"/>
    <property type="match status" value="1"/>
</dbReference>
<dbReference type="GO" id="GO:0005634">
    <property type="term" value="C:nucleus"/>
    <property type="evidence" value="ECO:0007669"/>
    <property type="project" value="TreeGrafter"/>
</dbReference>
<comment type="catalytic activity">
    <reaction evidence="1 5">
        <text>Thiol-dependent hydrolysis of ester, thioester, amide, peptide and isopeptide bonds formed by the C-terminal Gly of ubiquitin (a 76-residue protein attached to proteins as an intracellular targeting signal).</text>
        <dbReference type="EC" id="3.4.19.12"/>
    </reaction>
</comment>
<comment type="similarity">
    <text evidence="2 5">Belongs to the peptidase C19 family.</text>
</comment>
<sequence>MNESVALISTHTHGANASSQLEKEIGSDHLLSNDHFYGLVNFGNTCYCNSVIQALYFCRPFREKILQYKQQLKKSYDKESENLLTCLADLFHNIATQKKRVGTIAPKRFITKLKKENGETINNIYIILGIFDNFSQQDAHEFLNYLLNTISETLAEEKKAEKMEKMIRTNGMTKKGSNVILPPYEPLTLCQPSNKIKLIWLNLSGSKSDATWIQEIFQGTLTNETRCLNCETVSSKDEDFLDLSVDVEQNASITHCLRVFSDMETLQGEQKYYCENCCSKHEAQKRMRIKKLPQMLALHLKRFKYVEQMNRHTKLSYRVLFPLELRLFNVSDDAVNRDRLYDLCAVVVHCGSTPNRGHYITLVKSHNFWLLFDDDIVDKIDPMAIEDFFGLSECGVQKNSESAYILFYEARDAVNTDVRGGVGQVANASI</sequence>